<accession>A0A8X7Y2H1</accession>
<dbReference type="PANTHER" id="PTHR32285">
    <property type="entry name" value="PROTEIN TRICHOME BIREFRINGENCE-LIKE 9-RELATED"/>
    <property type="match status" value="1"/>
</dbReference>
<evidence type="ECO:0000256" key="7">
    <source>
        <dbReference type="SAM" id="Phobius"/>
    </source>
</evidence>
<dbReference type="GO" id="GO:0016413">
    <property type="term" value="F:O-acetyltransferase activity"/>
    <property type="evidence" value="ECO:0007669"/>
    <property type="project" value="InterPro"/>
</dbReference>
<dbReference type="InterPro" id="IPR026057">
    <property type="entry name" value="TBL_C"/>
</dbReference>
<evidence type="ECO:0000256" key="4">
    <source>
        <dbReference type="ARBA" id="ARBA00022968"/>
    </source>
</evidence>
<keyword evidence="11" id="KW-1185">Reference proteome</keyword>
<evidence type="ECO:0000256" key="3">
    <source>
        <dbReference type="ARBA" id="ARBA00022692"/>
    </source>
</evidence>
<protein>
    <recommendedName>
        <fullName evidence="12">Trichome birefringence-like N-terminal domain-containing protein</fullName>
    </recommendedName>
</protein>
<dbReference type="Pfam" id="PF14416">
    <property type="entry name" value="PMR5N"/>
    <property type="match status" value="1"/>
</dbReference>
<dbReference type="InterPro" id="IPR025846">
    <property type="entry name" value="TBL_N"/>
</dbReference>
<dbReference type="Pfam" id="PF13839">
    <property type="entry name" value="PC-Esterase"/>
    <property type="match status" value="1"/>
</dbReference>
<dbReference type="PANTHER" id="PTHR32285:SF38">
    <property type="entry name" value="OS01G0614300 PROTEIN"/>
    <property type="match status" value="1"/>
</dbReference>
<dbReference type="GO" id="GO:0005794">
    <property type="term" value="C:Golgi apparatus"/>
    <property type="evidence" value="ECO:0007669"/>
    <property type="project" value="TreeGrafter"/>
</dbReference>
<evidence type="ECO:0000256" key="2">
    <source>
        <dbReference type="ARBA" id="ARBA00007727"/>
    </source>
</evidence>
<feature type="domain" description="Trichome birefringence-like C-terminal" evidence="8">
    <location>
        <begin position="156"/>
        <end position="433"/>
    </location>
</feature>
<evidence type="ECO:0000259" key="9">
    <source>
        <dbReference type="Pfam" id="PF14416"/>
    </source>
</evidence>
<comment type="subcellular location">
    <subcellularLocation>
        <location evidence="1">Membrane</location>
        <topology evidence="1">Single-pass membrane protein</topology>
    </subcellularLocation>
</comment>
<evidence type="ECO:0000313" key="11">
    <source>
        <dbReference type="Proteomes" id="UP000886885"/>
    </source>
</evidence>
<organism evidence="10 11">
    <name type="scientific">Populus tomentosa</name>
    <name type="common">Chinese white poplar</name>
    <dbReference type="NCBI Taxonomy" id="118781"/>
    <lineage>
        <taxon>Eukaryota</taxon>
        <taxon>Viridiplantae</taxon>
        <taxon>Streptophyta</taxon>
        <taxon>Embryophyta</taxon>
        <taxon>Tracheophyta</taxon>
        <taxon>Spermatophyta</taxon>
        <taxon>Magnoliopsida</taxon>
        <taxon>eudicotyledons</taxon>
        <taxon>Gunneridae</taxon>
        <taxon>Pentapetalae</taxon>
        <taxon>rosids</taxon>
        <taxon>fabids</taxon>
        <taxon>Malpighiales</taxon>
        <taxon>Salicaceae</taxon>
        <taxon>Saliceae</taxon>
        <taxon>Populus</taxon>
    </lineage>
</organism>
<keyword evidence="3 7" id="KW-0812">Transmembrane</keyword>
<dbReference type="InterPro" id="IPR029962">
    <property type="entry name" value="TBL"/>
</dbReference>
<evidence type="ECO:0000256" key="6">
    <source>
        <dbReference type="ARBA" id="ARBA00023136"/>
    </source>
</evidence>
<comment type="similarity">
    <text evidence="2">Belongs to the PC-esterase family. TBL subfamily.</text>
</comment>
<feature type="domain" description="Trichome birefringence-like N-terminal" evidence="9">
    <location>
        <begin position="102"/>
        <end position="155"/>
    </location>
</feature>
<name>A0A8X7Y2H1_POPTO</name>
<evidence type="ECO:0000256" key="5">
    <source>
        <dbReference type="ARBA" id="ARBA00022989"/>
    </source>
</evidence>
<evidence type="ECO:0000313" key="10">
    <source>
        <dbReference type="EMBL" id="KAG6737965.1"/>
    </source>
</evidence>
<keyword evidence="5 7" id="KW-1133">Transmembrane helix</keyword>
<sequence>MDLSTTLKKHKHTEGMEAGSSTIGKNWRLCILASFMSFIVLMFFLKQCQNSPKFSSLLNVGVSMPMSSLTSSELLESTNLVKNGSTNLVENDLNPMKEEEVKCNIFDGKWVYEPEGGPQHTAAECPFLSEQVSCQRNGRPDFEYEKWSWEAKDCDVPRFNGIDMLERLRGKRVIIVGDSLNRNQWESLACLLYSAIPSSQAHVDVRSGVYKVFKAKARLFCDYNCSVEFYWSPFLVQLKQENGRRILRLDKLSPLAKKWRGADVMVFNTAHWWVHSGKMKSWDLFQYKGKLVEEMEIESALRKGMRTWARWIDHHVDASKTTVFFRSISPQHQGKQWCYNITQPNMDESYVSAFPKPVKEIIEKTIRGMMIPVRYLNITKLSEYRRDAHPALYARKQEKLLKTVQQLQEKSQPDCSHWCLPGLPDTWNRLLYASLVVDTSNSKHLVV</sequence>
<gene>
    <name evidence="10" type="ORF">POTOM_059497</name>
</gene>
<evidence type="ECO:0008006" key="12">
    <source>
        <dbReference type="Google" id="ProtNLM"/>
    </source>
</evidence>
<dbReference type="AlphaFoldDB" id="A0A8X7Y2H1"/>
<dbReference type="GO" id="GO:0016020">
    <property type="term" value="C:membrane"/>
    <property type="evidence" value="ECO:0007669"/>
    <property type="project" value="UniProtKB-SubCell"/>
</dbReference>
<evidence type="ECO:0000259" key="8">
    <source>
        <dbReference type="Pfam" id="PF13839"/>
    </source>
</evidence>
<keyword evidence="6 7" id="KW-0472">Membrane</keyword>
<evidence type="ECO:0000256" key="1">
    <source>
        <dbReference type="ARBA" id="ARBA00004167"/>
    </source>
</evidence>
<comment type="caution">
    <text evidence="10">The sequence shown here is derived from an EMBL/GenBank/DDBJ whole genome shotgun (WGS) entry which is preliminary data.</text>
</comment>
<keyword evidence="4" id="KW-0735">Signal-anchor</keyword>
<feature type="transmembrane region" description="Helical" evidence="7">
    <location>
        <begin position="26"/>
        <end position="45"/>
    </location>
</feature>
<proteinExistence type="inferred from homology"/>
<dbReference type="EMBL" id="JAAWWB010000038">
    <property type="protein sequence ID" value="KAG6737965.1"/>
    <property type="molecule type" value="Genomic_DNA"/>
</dbReference>
<reference evidence="10" key="1">
    <citation type="journal article" date="2020" name="bioRxiv">
        <title>Hybrid origin of Populus tomentosa Carr. identified through genome sequencing and phylogenomic analysis.</title>
        <authorList>
            <person name="An X."/>
            <person name="Gao K."/>
            <person name="Chen Z."/>
            <person name="Li J."/>
            <person name="Yang X."/>
            <person name="Yang X."/>
            <person name="Zhou J."/>
            <person name="Guo T."/>
            <person name="Zhao T."/>
            <person name="Huang S."/>
            <person name="Miao D."/>
            <person name="Khan W.U."/>
            <person name="Rao P."/>
            <person name="Ye M."/>
            <person name="Lei B."/>
            <person name="Liao W."/>
            <person name="Wang J."/>
            <person name="Ji L."/>
            <person name="Li Y."/>
            <person name="Guo B."/>
            <person name="Mustafa N.S."/>
            <person name="Li S."/>
            <person name="Yun Q."/>
            <person name="Keller S.R."/>
            <person name="Mao J."/>
            <person name="Zhang R."/>
            <person name="Strauss S.H."/>
        </authorList>
    </citation>
    <scope>NUCLEOTIDE SEQUENCE</scope>
    <source>
        <strain evidence="10">GM15</strain>
        <tissue evidence="10">Leaf</tissue>
    </source>
</reference>
<dbReference type="OrthoDB" id="737117at2759"/>
<dbReference type="Proteomes" id="UP000886885">
    <property type="component" value="Chromosome 19D"/>
</dbReference>